<organism evidence="1">
    <name type="scientific">uncultured Leptolyngbya sp</name>
    <dbReference type="NCBI Taxonomy" id="332963"/>
    <lineage>
        <taxon>Bacteria</taxon>
        <taxon>Bacillati</taxon>
        <taxon>Cyanobacteriota</taxon>
        <taxon>Cyanophyceae</taxon>
        <taxon>Leptolyngbyales</taxon>
        <taxon>Leptolyngbyaceae</taxon>
        <taxon>Leptolyngbya group</taxon>
        <taxon>Leptolyngbya</taxon>
        <taxon>environmental samples</taxon>
    </lineage>
</organism>
<dbReference type="EMBL" id="CADCTY010000328">
    <property type="protein sequence ID" value="CAA9311443.1"/>
    <property type="molecule type" value="Genomic_DNA"/>
</dbReference>
<name>A0A6J4KQS4_9CYAN</name>
<protein>
    <submittedName>
        <fullName evidence="1">Uncharacterized protein</fullName>
    </submittedName>
</protein>
<accession>A0A6J4KQS4</accession>
<sequence length="133" mass="14576">MLSIKTFALFTVTEFPGWCSSDLASQGYTFPTVAVHKAATALKGANLSKKPWCSGIKSIQCIKICMNHPRLELSSLLVIVSPCLESLQCQKRGCCKAACKFEQVCNKSRFSINVVIGNIHPAGRFLTFQSPTF</sequence>
<gene>
    <name evidence="1" type="ORF">AVDCRST_MAG94-975</name>
</gene>
<proteinExistence type="predicted"/>
<evidence type="ECO:0000313" key="1">
    <source>
        <dbReference type="EMBL" id="CAA9311443.1"/>
    </source>
</evidence>
<reference evidence="1" key="1">
    <citation type="submission" date="2020-02" db="EMBL/GenBank/DDBJ databases">
        <authorList>
            <person name="Meier V. D."/>
        </authorList>
    </citation>
    <scope>NUCLEOTIDE SEQUENCE</scope>
    <source>
        <strain evidence="1">AVDCRST_MAG94</strain>
    </source>
</reference>
<dbReference type="AlphaFoldDB" id="A0A6J4KQS4"/>